<keyword evidence="3" id="KW-0862">Zinc</keyword>
<name>A0A843WLY2_COLES</name>
<keyword evidence="2 4" id="KW-0863">Zinc-finger</keyword>
<dbReference type="InterPro" id="IPR001841">
    <property type="entry name" value="Znf_RING"/>
</dbReference>
<feature type="domain" description="RING-type" evidence="7">
    <location>
        <begin position="289"/>
        <end position="324"/>
    </location>
</feature>
<evidence type="ECO:0000256" key="6">
    <source>
        <dbReference type="SAM" id="MobiDB-lite"/>
    </source>
</evidence>
<evidence type="ECO:0000256" key="5">
    <source>
        <dbReference type="SAM" id="Coils"/>
    </source>
</evidence>
<comment type="caution">
    <text evidence="8">The sequence shown here is derived from an EMBL/GenBank/DDBJ whole genome shotgun (WGS) entry which is preliminary data.</text>
</comment>
<feature type="coiled-coil region" evidence="5">
    <location>
        <begin position="185"/>
        <end position="212"/>
    </location>
</feature>
<keyword evidence="9" id="KW-1185">Reference proteome</keyword>
<evidence type="ECO:0000256" key="3">
    <source>
        <dbReference type="ARBA" id="ARBA00022833"/>
    </source>
</evidence>
<reference evidence="8" key="1">
    <citation type="submission" date="2017-07" db="EMBL/GenBank/DDBJ databases">
        <title>Taro Niue Genome Assembly and Annotation.</title>
        <authorList>
            <person name="Atibalentja N."/>
            <person name="Keating K."/>
            <person name="Fields C.J."/>
        </authorList>
    </citation>
    <scope>NUCLEOTIDE SEQUENCE</scope>
    <source>
        <strain evidence="8">Niue_2</strain>
        <tissue evidence="8">Leaf</tissue>
    </source>
</reference>
<feature type="compositionally biased region" description="Basic and acidic residues" evidence="6">
    <location>
        <begin position="62"/>
        <end position="71"/>
    </location>
</feature>
<dbReference type="OrthoDB" id="1711136at2759"/>
<organism evidence="8 9">
    <name type="scientific">Colocasia esculenta</name>
    <name type="common">Wild taro</name>
    <name type="synonym">Arum esculentum</name>
    <dbReference type="NCBI Taxonomy" id="4460"/>
    <lineage>
        <taxon>Eukaryota</taxon>
        <taxon>Viridiplantae</taxon>
        <taxon>Streptophyta</taxon>
        <taxon>Embryophyta</taxon>
        <taxon>Tracheophyta</taxon>
        <taxon>Spermatophyta</taxon>
        <taxon>Magnoliopsida</taxon>
        <taxon>Liliopsida</taxon>
        <taxon>Araceae</taxon>
        <taxon>Aroideae</taxon>
        <taxon>Colocasieae</taxon>
        <taxon>Colocasia</taxon>
    </lineage>
</organism>
<dbReference type="Gene3D" id="3.30.40.10">
    <property type="entry name" value="Zinc/RING finger domain, C3HC4 (zinc finger)"/>
    <property type="match status" value="1"/>
</dbReference>
<proteinExistence type="predicted"/>
<keyword evidence="1" id="KW-0479">Metal-binding</keyword>
<dbReference type="Proteomes" id="UP000652761">
    <property type="component" value="Unassembled WGS sequence"/>
</dbReference>
<dbReference type="PIRSF" id="PIRSF036836">
    <property type="entry name" value="RNase_bind_SBP1"/>
    <property type="match status" value="1"/>
</dbReference>
<dbReference type="Pfam" id="PF13920">
    <property type="entry name" value="zf-C3HC4_3"/>
    <property type="match status" value="1"/>
</dbReference>
<dbReference type="EMBL" id="NMUH01003427">
    <property type="protein sequence ID" value="MQM05525.1"/>
    <property type="molecule type" value="Genomic_DNA"/>
</dbReference>
<gene>
    <name evidence="8" type="ORF">Taro_038336</name>
</gene>
<dbReference type="SMR" id="A0A843WLY2"/>
<dbReference type="GO" id="GO:0008270">
    <property type="term" value="F:zinc ion binding"/>
    <property type="evidence" value="ECO:0007669"/>
    <property type="project" value="UniProtKB-KW"/>
</dbReference>
<evidence type="ECO:0000313" key="8">
    <source>
        <dbReference type="EMBL" id="MQM05525.1"/>
    </source>
</evidence>
<dbReference type="PANTHER" id="PTHR42647">
    <property type="entry name" value="SBP (S-RIBONUCLEASE BINDING PROTEIN) FAMILY PROTEIN"/>
    <property type="match status" value="1"/>
</dbReference>
<evidence type="ECO:0000256" key="1">
    <source>
        <dbReference type="ARBA" id="ARBA00022723"/>
    </source>
</evidence>
<protein>
    <recommendedName>
        <fullName evidence="7">RING-type domain-containing protein</fullName>
    </recommendedName>
</protein>
<evidence type="ECO:0000256" key="4">
    <source>
        <dbReference type="PROSITE-ProRule" id="PRU00175"/>
    </source>
</evidence>
<accession>A0A843WLY2</accession>
<evidence type="ECO:0000259" key="7">
    <source>
        <dbReference type="PROSITE" id="PS50089"/>
    </source>
</evidence>
<dbReference type="FunFam" id="3.30.40.10:FF:000239">
    <property type="entry name" value="probable BOI-related E3 ubiquitin-protein ligase 2"/>
    <property type="match status" value="1"/>
</dbReference>
<feature type="region of interest" description="Disordered" evidence="6">
    <location>
        <begin position="50"/>
        <end position="71"/>
    </location>
</feature>
<feature type="coiled-coil region" evidence="5">
    <location>
        <begin position="126"/>
        <end position="157"/>
    </location>
</feature>
<dbReference type="InterPro" id="IPR013083">
    <property type="entry name" value="Znf_RING/FYVE/PHD"/>
</dbReference>
<dbReference type="PANTHER" id="PTHR42647:SF9">
    <property type="entry name" value="S-RIBONUCLEASE BINDING PROTEIN SBP1-RELATED"/>
    <property type="match status" value="1"/>
</dbReference>
<evidence type="ECO:0000313" key="9">
    <source>
        <dbReference type="Proteomes" id="UP000652761"/>
    </source>
</evidence>
<dbReference type="GO" id="GO:0004842">
    <property type="term" value="F:ubiquitin-protein transferase activity"/>
    <property type="evidence" value="ECO:0007669"/>
    <property type="project" value="TreeGrafter"/>
</dbReference>
<dbReference type="AlphaFoldDB" id="A0A843WLY2"/>
<sequence length="336" mass="37634">MIGGINGNPVFPVNLEENQFQCNSNPLTQLQLFGNFPAGIDVNPGNYAGNDHIPALSRPSKRSREVEDRSKQQNLQISFHNYCQERADQLTTFLNPNDVSTGLRLSYDDDEHNSSVTSASGSMPSLNIMMSLSDNVKNEIDRQKEELENYIRIQEQHIARGVRELKERHTASFLSAIEKDIGRQLREKDLQIENIKKKNKELVEKIKQVAKEAESWHCRARYNESVVHVLKNNLKQAIAQGGDAKEGCGDSEVDDAASSSYNHPNILLGSSIPQTSSTGIKRLGAQMACKSCKIKEISMLLLPCRHLCLCKDCEAFIHLCPVCHCMKTTSVQVYMS</sequence>
<keyword evidence="5" id="KW-0175">Coiled coil</keyword>
<evidence type="ECO:0000256" key="2">
    <source>
        <dbReference type="ARBA" id="ARBA00022771"/>
    </source>
</evidence>
<dbReference type="PROSITE" id="PS50089">
    <property type="entry name" value="ZF_RING_2"/>
    <property type="match status" value="1"/>
</dbReference>